<evidence type="ECO:0000256" key="1">
    <source>
        <dbReference type="ARBA" id="ARBA00022679"/>
    </source>
</evidence>
<dbReference type="RefSeq" id="WP_380021935.1">
    <property type="nucleotide sequence ID" value="NZ_JBHSHD010000010.1"/>
</dbReference>
<name>A0ABV9QYG7_9GAMM</name>
<dbReference type="PANTHER" id="PTHR43289">
    <property type="entry name" value="MITOGEN-ACTIVATED PROTEIN KINASE KINASE KINASE 20-RELATED"/>
    <property type="match status" value="1"/>
</dbReference>
<evidence type="ECO:0000256" key="3">
    <source>
        <dbReference type="ARBA" id="ARBA00022777"/>
    </source>
</evidence>
<dbReference type="SUPFAM" id="SSF56112">
    <property type="entry name" value="Protein kinase-like (PK-like)"/>
    <property type="match status" value="1"/>
</dbReference>
<dbReference type="CDD" id="cd14014">
    <property type="entry name" value="STKc_PknB_like"/>
    <property type="match status" value="1"/>
</dbReference>
<dbReference type="PROSITE" id="PS00108">
    <property type="entry name" value="PROTEIN_KINASE_ST"/>
    <property type="match status" value="1"/>
</dbReference>
<evidence type="ECO:0000313" key="6">
    <source>
        <dbReference type="EMBL" id="MFC4821660.1"/>
    </source>
</evidence>
<dbReference type="InterPro" id="IPR011009">
    <property type="entry name" value="Kinase-like_dom_sf"/>
</dbReference>
<organism evidence="6 7">
    <name type="scientific">Dokdonella ginsengisoli</name>
    <dbReference type="NCBI Taxonomy" id="363846"/>
    <lineage>
        <taxon>Bacteria</taxon>
        <taxon>Pseudomonadati</taxon>
        <taxon>Pseudomonadota</taxon>
        <taxon>Gammaproteobacteria</taxon>
        <taxon>Lysobacterales</taxon>
        <taxon>Rhodanobacteraceae</taxon>
        <taxon>Dokdonella</taxon>
    </lineage>
</organism>
<dbReference type="Gene3D" id="1.10.510.10">
    <property type="entry name" value="Transferase(Phosphotransferase) domain 1"/>
    <property type="match status" value="1"/>
</dbReference>
<keyword evidence="4" id="KW-0067">ATP-binding</keyword>
<gene>
    <name evidence="6" type="ORF">ACFO6Q_15100</name>
</gene>
<evidence type="ECO:0000313" key="7">
    <source>
        <dbReference type="Proteomes" id="UP001595886"/>
    </source>
</evidence>
<dbReference type="Pfam" id="PF13424">
    <property type="entry name" value="TPR_12"/>
    <property type="match status" value="3"/>
</dbReference>
<keyword evidence="2" id="KW-0547">Nucleotide-binding</keyword>
<dbReference type="InterPro" id="IPR000719">
    <property type="entry name" value="Prot_kinase_dom"/>
</dbReference>
<dbReference type="Gene3D" id="1.25.40.10">
    <property type="entry name" value="Tetratricopeptide repeat domain"/>
    <property type="match status" value="3"/>
</dbReference>
<keyword evidence="1" id="KW-0808">Transferase</keyword>
<keyword evidence="7" id="KW-1185">Reference proteome</keyword>
<dbReference type="PROSITE" id="PS50011">
    <property type="entry name" value="PROTEIN_KINASE_DOM"/>
    <property type="match status" value="1"/>
</dbReference>
<comment type="caution">
    <text evidence="6">The sequence shown here is derived from an EMBL/GenBank/DDBJ whole genome shotgun (WGS) entry which is preliminary data.</text>
</comment>
<accession>A0ABV9QYG7</accession>
<evidence type="ECO:0000256" key="2">
    <source>
        <dbReference type="ARBA" id="ARBA00022741"/>
    </source>
</evidence>
<keyword evidence="3" id="KW-0418">Kinase</keyword>
<dbReference type="Proteomes" id="UP001595886">
    <property type="component" value="Unassembled WGS sequence"/>
</dbReference>
<evidence type="ECO:0000259" key="5">
    <source>
        <dbReference type="PROSITE" id="PS50011"/>
    </source>
</evidence>
<dbReference type="InterPro" id="IPR011990">
    <property type="entry name" value="TPR-like_helical_dom_sf"/>
</dbReference>
<dbReference type="SUPFAM" id="SSF48452">
    <property type="entry name" value="TPR-like"/>
    <property type="match status" value="4"/>
</dbReference>
<dbReference type="Gene3D" id="3.30.200.20">
    <property type="entry name" value="Phosphorylase Kinase, domain 1"/>
    <property type="match status" value="1"/>
</dbReference>
<dbReference type="SMART" id="SM00028">
    <property type="entry name" value="TPR"/>
    <property type="match status" value="8"/>
</dbReference>
<dbReference type="EMBL" id="JBHSHD010000010">
    <property type="protein sequence ID" value="MFC4821660.1"/>
    <property type="molecule type" value="Genomic_DNA"/>
</dbReference>
<dbReference type="PANTHER" id="PTHR43289:SF34">
    <property type="entry name" value="SERINE_THREONINE-PROTEIN KINASE YBDM-RELATED"/>
    <property type="match status" value="1"/>
</dbReference>
<dbReference type="InterPro" id="IPR008271">
    <property type="entry name" value="Ser/Thr_kinase_AS"/>
</dbReference>
<reference evidence="7" key="1">
    <citation type="journal article" date="2019" name="Int. J. Syst. Evol. Microbiol.">
        <title>The Global Catalogue of Microorganisms (GCM) 10K type strain sequencing project: providing services to taxonomists for standard genome sequencing and annotation.</title>
        <authorList>
            <consortium name="The Broad Institute Genomics Platform"/>
            <consortium name="The Broad Institute Genome Sequencing Center for Infectious Disease"/>
            <person name="Wu L."/>
            <person name="Ma J."/>
        </authorList>
    </citation>
    <scope>NUCLEOTIDE SEQUENCE [LARGE SCALE GENOMIC DNA]</scope>
    <source>
        <strain evidence="7">CCUG 30340</strain>
    </source>
</reference>
<proteinExistence type="predicted"/>
<protein>
    <submittedName>
        <fullName evidence="6">Tetratricopeptide repeat protein</fullName>
    </submittedName>
</protein>
<dbReference type="SMART" id="SM00220">
    <property type="entry name" value="S_TKc"/>
    <property type="match status" value="1"/>
</dbReference>
<feature type="domain" description="Protein kinase" evidence="5">
    <location>
        <begin position="90"/>
        <end position="359"/>
    </location>
</feature>
<dbReference type="InterPro" id="IPR019734">
    <property type="entry name" value="TPR_rpt"/>
</dbReference>
<evidence type="ECO:0000256" key="4">
    <source>
        <dbReference type="ARBA" id="ARBA00022840"/>
    </source>
</evidence>
<dbReference type="Pfam" id="PF00069">
    <property type="entry name" value="Pkinase"/>
    <property type="match status" value="1"/>
</dbReference>
<sequence length="964" mass="104277">MNPDSSDILARRRRAFVLLREAFDVADETREEWITQRCGGDEALAGEVRALLATERSGLLDEDVGAVAARLIEEEESHEPLPAGTRLGEWTVVRRIGHGGMGTVFLAERGGDGYAQRGALKLVKRGMDSAAVLARFRRERQILSRLEHPNIARLLDGGVSAEGQPYFVMEYVDGATLRHWMADSRPGLDARLDAFLQLCEAVAHAHRHLVVHRDIKPENVLIAGDGHARLLDFGIAKLLSTDDGGEQTATQRRFVSRAYAAPEQIAGDAATTATDVYQLGALLFELLTGARIGEPRPTGAVSGWLVRAQAQGDAATRKAVPAVRLRGDAAIIVARATDADPARRYATVEALSADVRAWRESRPIAARPDSAGYRFRRFVGRHRVATAAAALALAAILAGATLALWQARKAAEEARLARSAQAFLASVFDAAAPDATAGERVTARELLDRGSERIASELADQPRLRGEMLLTLGALYAQLAQYDQAARQLEEARATLAPTDPASATRAALELSAVQRELGKLDDAERTLAATAGATEPALRSRAFAERALLREKQGRFEEALADAREALQADLARGPEARAEQARDRQIEALMLARRARFDEAAATFEQAIADARAVYGDEDTRVALMLNDYGAALAQKGRSKESEAELRTALEIRRKRLGDAHPAVAETLQVLGATLRAQGRLDETQAALEEAMRIQRTVFGDRHTLIANTLNSLGMLEFARRRPADGERHFREAVDIYRSLGEGDTPPAATTANNLATVLIQLGRYEEAEPLIRHALDVHLQRLGEKHPAVMSDLNSMAQLDLRRGHLDSAVEHARRAVAVADSGASPPREGAYAHISFANVLNRAGQPEEALKEADGAIATLEGLSADESRLPAARAARADALRGLGRLDEAQALADSVVANAERRSPGDPSGLAALHVLLARIADARGRGAEAQRQRELARRIAAGMSAPDPYLLREIERH</sequence>